<accession>A0A521F6E1</accession>
<gene>
    <name evidence="2" type="ORF">SAMN06265348_110231</name>
</gene>
<evidence type="ECO:0000313" key="2">
    <source>
        <dbReference type="EMBL" id="SMO91749.1"/>
    </source>
</evidence>
<name>A0A521F6E1_9SPHI</name>
<reference evidence="2 3" key="1">
    <citation type="submission" date="2017-05" db="EMBL/GenBank/DDBJ databases">
        <authorList>
            <person name="Varghese N."/>
            <person name="Submissions S."/>
        </authorList>
    </citation>
    <scope>NUCLEOTIDE SEQUENCE [LARGE SCALE GENOMIC DNA]</scope>
    <source>
        <strain evidence="2 3">DSM 19036</strain>
    </source>
</reference>
<sequence length="166" mass="18730">MDKFCKEHLHLQSMFANEPHMKPISGLRINYRFTIKVWLTSILLGTTLFFAFKLIRDLSLSEGPHTDGISPLFYFIIALALAVILSVPSLLLFAAGYNFIAGYIYNSFRIKFTLVLIAEALCWLSFYVGFGGCPEAVIMNLDIILPYAIAIFISIIVYRLSSGFNE</sequence>
<evidence type="ECO:0000313" key="3">
    <source>
        <dbReference type="Proteomes" id="UP000320300"/>
    </source>
</evidence>
<keyword evidence="1" id="KW-0472">Membrane</keyword>
<keyword evidence="1" id="KW-0812">Transmembrane</keyword>
<feature type="transmembrane region" description="Helical" evidence="1">
    <location>
        <begin position="136"/>
        <end position="158"/>
    </location>
</feature>
<keyword evidence="3" id="KW-1185">Reference proteome</keyword>
<keyword evidence="1" id="KW-1133">Transmembrane helix</keyword>
<dbReference type="EMBL" id="FXTN01000010">
    <property type="protein sequence ID" value="SMO91749.1"/>
    <property type="molecule type" value="Genomic_DNA"/>
</dbReference>
<dbReference type="RefSeq" id="WP_142529934.1">
    <property type="nucleotide sequence ID" value="NZ_CBCSJO010000010.1"/>
</dbReference>
<protein>
    <submittedName>
        <fullName evidence="2">Uncharacterized protein</fullName>
    </submittedName>
</protein>
<organism evidence="2 3">
    <name type="scientific">Pedobacter westerhofensis</name>
    <dbReference type="NCBI Taxonomy" id="425512"/>
    <lineage>
        <taxon>Bacteria</taxon>
        <taxon>Pseudomonadati</taxon>
        <taxon>Bacteroidota</taxon>
        <taxon>Sphingobacteriia</taxon>
        <taxon>Sphingobacteriales</taxon>
        <taxon>Sphingobacteriaceae</taxon>
        <taxon>Pedobacter</taxon>
    </lineage>
</organism>
<dbReference type="AlphaFoldDB" id="A0A521F6E1"/>
<feature type="transmembrane region" description="Helical" evidence="1">
    <location>
        <begin position="112"/>
        <end position="130"/>
    </location>
</feature>
<proteinExistence type="predicted"/>
<dbReference type="OrthoDB" id="9849907at2"/>
<feature type="transmembrane region" description="Helical" evidence="1">
    <location>
        <begin position="33"/>
        <end position="52"/>
    </location>
</feature>
<evidence type="ECO:0000256" key="1">
    <source>
        <dbReference type="SAM" id="Phobius"/>
    </source>
</evidence>
<dbReference type="Proteomes" id="UP000320300">
    <property type="component" value="Unassembled WGS sequence"/>
</dbReference>
<feature type="transmembrane region" description="Helical" evidence="1">
    <location>
        <begin position="72"/>
        <end position="100"/>
    </location>
</feature>